<dbReference type="Pfam" id="PF00577">
    <property type="entry name" value="Usher"/>
    <property type="match status" value="1"/>
</dbReference>
<evidence type="ECO:0000313" key="4">
    <source>
        <dbReference type="EMBL" id="MDA8485589.1"/>
    </source>
</evidence>
<dbReference type="PANTHER" id="PTHR30451:SF8">
    <property type="entry name" value="FIMBRIAL USHER PROTEIN"/>
    <property type="match status" value="1"/>
</dbReference>
<dbReference type="Gene3D" id="2.60.40.3110">
    <property type="match status" value="1"/>
</dbReference>
<feature type="signal peptide" evidence="2">
    <location>
        <begin position="1"/>
        <end position="23"/>
    </location>
</feature>
<evidence type="ECO:0000313" key="5">
    <source>
        <dbReference type="Proteomes" id="UP001211689"/>
    </source>
</evidence>
<dbReference type="Gene3D" id="2.60.40.2070">
    <property type="match status" value="1"/>
</dbReference>
<dbReference type="InterPro" id="IPR043142">
    <property type="entry name" value="PapC-like_C_sf"/>
</dbReference>
<dbReference type="Pfam" id="PF13953">
    <property type="entry name" value="PapC_C"/>
    <property type="match status" value="1"/>
</dbReference>
<dbReference type="InterPro" id="IPR025949">
    <property type="entry name" value="PapC-like_C"/>
</dbReference>
<dbReference type="Gene3D" id="3.10.20.410">
    <property type="match status" value="1"/>
</dbReference>
<name>A0ABT4YAA3_METRE</name>
<dbReference type="PANTHER" id="PTHR30451">
    <property type="entry name" value="OUTER MEMBRANE USHER PROTEIN"/>
    <property type="match status" value="1"/>
</dbReference>
<dbReference type="Proteomes" id="UP001211689">
    <property type="component" value="Unassembled WGS sequence"/>
</dbReference>
<gene>
    <name evidence="4" type="ORF">NNO07_21175</name>
</gene>
<feature type="domain" description="PapC-like C-terminal" evidence="3">
    <location>
        <begin position="878"/>
        <end position="940"/>
    </location>
</feature>
<accession>A0ABT4YAA3</accession>
<reference evidence="4 5" key="1">
    <citation type="submission" date="2022-07" db="EMBL/GenBank/DDBJ databases">
        <title>Genome Analysis of Selected Gammaproteobacteria from Nigerian Food snails.</title>
        <authorList>
            <person name="Okafor A.C."/>
        </authorList>
    </citation>
    <scope>NUCLEOTIDE SEQUENCE [LARGE SCALE GENOMIC DNA]</scope>
    <source>
        <strain evidence="4 5">Awg 2</strain>
    </source>
</reference>
<dbReference type="Gene3D" id="2.60.40.2610">
    <property type="entry name" value="Outer membrane usher protein FimD, plug domain"/>
    <property type="match status" value="1"/>
</dbReference>
<keyword evidence="5" id="KW-1185">Reference proteome</keyword>
<sequence length="958" mass="100758">MSRAARRGAWCVAFAGAICNVHAQERSTPGAPPAALVNEQLPTQVVAPTAVNLDDQRSSTRSIAPIPQDQTQSRSVPSSVGNAASADSAHPSNGAMSSAPPPAATKPQDKSKAQKSTSTGSFDMETLKRRGIDPKLAEYFRDAPRFTPGVRQVTLYVNGDRRGLVDATFDAEGQLCFNRILLDRAGLVLPAGAEGLAVAADALDSVPNSSDKEKLGSDKLLPSRVLEDLHGPVTAWAVKSGGGSSTGESSVEQGTCFDMLTAYPQAEVALRPGVEEIRLVVPSEALRPTHQDFTGYSTGGIAGLVNYDFLSTNTQSDGSNTRYRSLNMENGLNIGDWSVRSRQSLVDLNGDRTTENLYAFAEHSLVGMQSLIQVGQVNIVSPVFSGAAITGVQLLPDGALRPKSKGGVTVSGIAQTSQARVEVTQNGILIHSTVVPTGPFTLRDIALLQGNADVVVTVFESDGSQHSDRIAAASLRTVELVPEGFSIAAGQVRSIGDSGSETPSVVTLSDGWLVGESSVLAAGLMFTPDYRAIGWDLGTEFTRDISVSLTSLASQDSARGESGMQNSVTLNTRLSETVTLGAAASRRSQGYLDLSDSTQSDQDQIDLLDDSDDIDDRDFIGQERTEYSLNLGWNAREWGAGTLSFFQSKEGGGETSRSVAASWGTRIGSASVNANFRHELDDEDGNSVYLSISLPLGRSRSVRAFSSRNNDRGQVGTTYNETVSDTVSYSLSATKSDEDDGAGLGGTLSALPRYAQVNLGYNEDDTGSNSNLGISGGLVVHSKGITASPYAVHDTFAVAAVGDMGGIKLSTPSGPVWTDAGGRAVVAQLPAFGSGSVEVVTNTLPRNVDLENGYKSIDAGRGSVSYVDFGVVTVRRVLLSAVDAAGQPLPKGASVVDAQERFITTVVDGGKIFLVDATQKGLVVSLPDGSRCALTFQLPEKVDIEVHFEQLDAQCRAL</sequence>
<evidence type="ECO:0000256" key="1">
    <source>
        <dbReference type="SAM" id="MobiDB-lite"/>
    </source>
</evidence>
<evidence type="ECO:0000256" key="2">
    <source>
        <dbReference type="SAM" id="SignalP"/>
    </source>
</evidence>
<feature type="chain" id="PRO_5046468748" evidence="2">
    <location>
        <begin position="24"/>
        <end position="958"/>
    </location>
</feature>
<proteinExistence type="predicted"/>
<protein>
    <submittedName>
        <fullName evidence="4">Fimbria/pilus outer membrane usher protein</fullName>
    </submittedName>
</protein>
<keyword evidence="2" id="KW-0732">Signal</keyword>
<feature type="region of interest" description="Disordered" evidence="1">
    <location>
        <begin position="51"/>
        <end position="128"/>
    </location>
</feature>
<dbReference type="InterPro" id="IPR042186">
    <property type="entry name" value="FimD_plug_dom"/>
</dbReference>
<organism evidence="4 5">
    <name type="scientific">Metapseudomonas resinovorans</name>
    <name type="common">Pseudomonas resinovorans</name>
    <dbReference type="NCBI Taxonomy" id="53412"/>
    <lineage>
        <taxon>Bacteria</taxon>
        <taxon>Pseudomonadati</taxon>
        <taxon>Pseudomonadota</taxon>
        <taxon>Gammaproteobacteria</taxon>
        <taxon>Pseudomonadales</taxon>
        <taxon>Pseudomonadaceae</taxon>
        <taxon>Metapseudomonas</taxon>
    </lineage>
</organism>
<comment type="caution">
    <text evidence="4">The sequence shown here is derived from an EMBL/GenBank/DDBJ whole genome shotgun (WGS) entry which is preliminary data.</text>
</comment>
<dbReference type="SUPFAM" id="SSF141729">
    <property type="entry name" value="FimD N-terminal domain-like"/>
    <property type="match status" value="1"/>
</dbReference>
<dbReference type="InterPro" id="IPR037224">
    <property type="entry name" value="PapC_N_sf"/>
</dbReference>
<evidence type="ECO:0000259" key="3">
    <source>
        <dbReference type="Pfam" id="PF13953"/>
    </source>
</evidence>
<feature type="compositionally biased region" description="Polar residues" evidence="1">
    <location>
        <begin position="68"/>
        <end position="82"/>
    </location>
</feature>
<dbReference type="InterPro" id="IPR000015">
    <property type="entry name" value="Fimb_usher"/>
</dbReference>
<dbReference type="EMBL" id="JANEWF010000031">
    <property type="protein sequence ID" value="MDA8485589.1"/>
    <property type="molecule type" value="Genomic_DNA"/>
</dbReference>